<evidence type="ECO:0000313" key="1">
    <source>
        <dbReference type="EMBL" id="AZA15594.1"/>
    </source>
</evidence>
<reference evidence="1" key="1">
    <citation type="submission" date="2018-07" db="EMBL/GenBank/DDBJ databases">
        <authorList>
            <person name="Somerville V."/>
        </authorList>
    </citation>
    <scope>NUCLEOTIDE SEQUENCE</scope>
    <source>
        <strain evidence="1">NWC_2_2</strain>
    </source>
</reference>
<proteinExistence type="predicted"/>
<dbReference type="RefSeq" id="WP_035162448.1">
    <property type="nucleotide sequence ID" value="NZ_BJLO01000008.1"/>
</dbReference>
<protein>
    <submittedName>
        <fullName evidence="1">2',3'-cyclic-nucleotide 2'-phosphodiesterase</fullName>
    </submittedName>
</protein>
<dbReference type="InterPro" id="IPR027417">
    <property type="entry name" value="P-loop_NTPase"/>
</dbReference>
<name>A0A061C8X1_LACDL</name>
<sequence length="311" mass="36939">MRKLFLLRGAPGSGKSSFIARHHLLPYAISGDAIRLLLANLTVYYDQKTDVLHQVIPRHVTEQTKRMKDNLVEHKMSYGETVIVDGTHIVASEIDHYKKWCEKYHYECYVVDFMQNQTLEGLLKRNQIRMQYDWVKPEVITMMYNSYKAHPELPKWVKGIKPNQMEQALQQRENNLDHYSHVIAIPDEVAEEDFPHVHISNFYFSFNDKFSEKYGTYRNVVTIGKTKEEVVDEFRLPYFAFKFHHKHFLISAYPIRNEMLDPVKKVKGTWSYTTGLYNVADFIREFPKNDKSHVHQFNLSNLDRTRLLYIW</sequence>
<dbReference type="OrthoDB" id="9805698at2"/>
<dbReference type="Pfam" id="PF13671">
    <property type="entry name" value="AAA_33"/>
    <property type="match status" value="1"/>
</dbReference>
<dbReference type="Gene3D" id="3.40.50.300">
    <property type="entry name" value="P-loop containing nucleotide triphosphate hydrolases"/>
    <property type="match status" value="1"/>
</dbReference>
<accession>A0A061C8X1</accession>
<dbReference type="AlphaFoldDB" id="A0A061C8X1"/>
<gene>
    <name evidence="1" type="ORF">DQL93_02570</name>
</gene>
<dbReference type="SUPFAM" id="SSF52540">
    <property type="entry name" value="P-loop containing nucleoside triphosphate hydrolases"/>
    <property type="match status" value="1"/>
</dbReference>
<dbReference type="EMBL" id="CP031023">
    <property type="protein sequence ID" value="AZA15594.1"/>
    <property type="molecule type" value="Genomic_DNA"/>
</dbReference>
<organism evidence="1">
    <name type="scientific">Lactobacillus delbrueckii subsp. lactis</name>
    <dbReference type="NCBI Taxonomy" id="29397"/>
    <lineage>
        <taxon>Bacteria</taxon>
        <taxon>Bacillati</taxon>
        <taxon>Bacillota</taxon>
        <taxon>Bacilli</taxon>
        <taxon>Lactobacillales</taxon>
        <taxon>Lactobacillaceae</taxon>
        <taxon>Lactobacillus</taxon>
    </lineage>
</organism>